<feature type="domain" description="EGF-like" evidence="3">
    <location>
        <begin position="1104"/>
        <end position="1134"/>
    </location>
</feature>
<feature type="domain" description="EGF-like" evidence="3">
    <location>
        <begin position="1722"/>
        <end position="1762"/>
    </location>
</feature>
<feature type="domain" description="EGF-like" evidence="3">
    <location>
        <begin position="341"/>
        <end position="376"/>
    </location>
</feature>
<feature type="domain" description="EGF-like" evidence="3">
    <location>
        <begin position="392"/>
        <end position="441"/>
    </location>
</feature>
<protein>
    <recommendedName>
        <fullName evidence="3">EGF-like domain-containing protein</fullName>
    </recommendedName>
</protein>
<feature type="domain" description="EGF-like" evidence="3">
    <location>
        <begin position="1060"/>
        <end position="1103"/>
    </location>
</feature>
<dbReference type="InterPro" id="IPR000742">
    <property type="entry name" value="EGF"/>
</dbReference>
<dbReference type="OMA" id="ICTACHN"/>
<name>A0A8S1RTY9_PAROT</name>
<keyword evidence="5" id="KW-1185">Reference proteome</keyword>
<feature type="transmembrane region" description="Helical" evidence="1">
    <location>
        <begin position="2826"/>
        <end position="2844"/>
    </location>
</feature>
<feature type="domain" description="EGF-like" evidence="3">
    <location>
        <begin position="1539"/>
        <end position="1581"/>
    </location>
</feature>
<feature type="transmembrane region" description="Helical" evidence="1">
    <location>
        <begin position="2965"/>
        <end position="2986"/>
    </location>
</feature>
<feature type="domain" description="EGF-like" evidence="3">
    <location>
        <begin position="654"/>
        <end position="700"/>
    </location>
</feature>
<feature type="domain" description="EGF-like" evidence="3">
    <location>
        <begin position="1243"/>
        <end position="1290"/>
    </location>
</feature>
<feature type="domain" description="EGF-like" evidence="3">
    <location>
        <begin position="708"/>
        <end position="750"/>
    </location>
</feature>
<evidence type="ECO:0000256" key="2">
    <source>
        <dbReference type="SAM" id="SignalP"/>
    </source>
</evidence>
<feature type="domain" description="EGF-like" evidence="3">
    <location>
        <begin position="1582"/>
        <end position="1626"/>
    </location>
</feature>
<organism evidence="4 5">
    <name type="scientific">Paramecium octaurelia</name>
    <dbReference type="NCBI Taxonomy" id="43137"/>
    <lineage>
        <taxon>Eukaryota</taxon>
        <taxon>Sar</taxon>
        <taxon>Alveolata</taxon>
        <taxon>Ciliophora</taxon>
        <taxon>Intramacronucleata</taxon>
        <taxon>Oligohymenophorea</taxon>
        <taxon>Peniculida</taxon>
        <taxon>Parameciidae</taxon>
        <taxon>Paramecium</taxon>
    </lineage>
</organism>
<feature type="domain" description="EGF-like" evidence="3">
    <location>
        <begin position="849"/>
        <end position="879"/>
    </location>
</feature>
<keyword evidence="1" id="KW-0472">Membrane</keyword>
<feature type="transmembrane region" description="Helical" evidence="1">
    <location>
        <begin position="2906"/>
        <end position="2926"/>
    </location>
</feature>
<feature type="chain" id="PRO_5035798618" description="EGF-like domain-containing protein" evidence="2">
    <location>
        <begin position="19"/>
        <end position="3063"/>
    </location>
</feature>
<sequence length="3063" mass="351644">MGFTARLIIFQLFQACFSFRSFQTEFNKEIFQKSCPGYQQYWPDIYPHMCAGIPRECYNTNELRQIIFNNYEVLCHPQIKGYILYWNYDTHLLLGWWPYVMIYSHDPNGNLIFTTEAISILYGYGCLIGQKYSNIYKCIYCAGFNYGQNCASSSYPRACGQYCKTCDATNTQCATCIPGQSPLDSNDLKCTLTCEPGHKTCQYIDSIYSFNECIDGYEFLDQQCVCMICIKIIECPINCKVCSSGICTQCKWPYTLKKSLCFEDRNCMQYDYIYDSNGDPIGTDCKQCDVGYFKKGTRCSSCQNEPGLEKCFICHNANECKSCFATHYLTADKKCAPSTVGCNSPCQTCLVTDPNYCTTCYYQYKLTARIIPGQCVCDQIEGYAQLNGNCVLCTTGDCQTCTLTFGDCTSCDPLRNRSLIGNTCPCNQGYYDTGLQDKICQQCYASCYNCSGPFDSDCTDCGDPNIYHKQLVNGKCICALRTIEIIQNDGSTLCQSCHTRCEKCQLPADNTLNQYCTMCIAEQNRVVSDDLKCICRSEYGEDGIQDVCFKCHYSCLRCNGPSQYNCTECSIENHRYLTSGDECLCSPAYYDSGRNEVFCYLSCHHSCTNCLTAEVDSCTTCPSTRGPDGTGPTFKCLCKDSHYYSDESQLECLECHFSCKTCNGSGNTNCLTCDLNYRQLIQSKCDCPYEYYDVGQLHCQKCHYTCKTCFDFQFNNCITCSIENNRIIKGNLCLCKDGYLEKQIGSQMCIKCSYRCASCSGTINNCNTCPDFSFRNLGVDNSCSCPSQYFDQPENPICTACHNTCQTCIGSQSNQCTTCDISIGRQLNNQGECKCASKYFDAGLAECQACSNLCIECNTSSTNCTSCQAEKYLNGTTCQCKTKLQGLSVSTYQNQQICSCSHLNLKIACHYSCLSCKGRFSSDCNSCWDQDMRNLSGTTCICQPGYFDAGISKCSQCNFSCETCAVLNTQCLSCPSQSLRVLKQFQCLCQSGYYSDGINIICQKCHYSCMTCYQLATKCDTCSATAKRQFNSILNSCFCNDYYYDKGVEVCEKCHYSCFNCQGQDSNQCTTCIDSNISFRVYNGGTCQCLMGYYDDGSSVNCKKCFIKCATCQIQSIYCTSCPFTRHLNGNQCDCDYGYYETGQEKCSKCDQSCINCIINSITCTDCDQSQLRVLNNLTLKCQCQNGTTEINGVCQYCDISCKTCLNTVINCTSCGSMKKLQNSTCICIEGTYEIEVNKQCLLCDQTCKTCINQANYCLTCSEENFRILNPENICICKQGYFEDSFNQCIQCHQSCLTCQGNSKFCLSCDPALYLQLNYLNQCICSSSYYFNTSIKKCEACDVSCKECQSVSQCIECEPITRYYDGDTFKCQCKQGFYETYQRTCQQCDITCKACINQSTKCLTCESQYFRIFNNSNKCLCLEGYFDVGIEMCQKCHDLCKTCQSQASFCMSCYETEQNRILQNNTCICKTGYFDNEYLICEQCSKACLTCQGKSDYCTSCDVNMNRIDQSVIHKCPCQTNFFQDENEMCQKCHIKCYGCIQKSDKCISCKPSNTSNRLTITQNCDCKEGYYDDGIQFQCQRCSYQCKTCIQSPSNCLTCFGNLREGVPACNCKIGFFIAQYQTCELCDNKCSTCEKTPSNCTICKGNRINKSCDCLEGYFEAGQQDCIQCDFQCMTCSGNQSRCLFCRGDRTNLPICNCQDGSYDDYQSFNCLKCGQYCKTCNLEGCLTCNGNRALSDEKTCDCPLGSIEHTDSIWCSDCEVAVLDIRFSDDLLQIQISFDFSLNQIYFQSQFQENICLKFLADETIKKLGNNPNCYLDSEDEKQIILQLGSNPTILPGDSIIFINYSIGHNDCQNKLGYFVLNQIKLPINLIQPTIEYEIPQYLLNPCDDNIILIRSKSRHGLRSMRSITWTYLLKGQNGNANLEEFVLSQTILQQLDLNIPLQTLPKQSQVTFVVEFQNFIKLKGKQQIQVQTHSGQLPTILWQGKKQMYTFEIISLYFKIQKKVCSDSEEIKNGFSQYEVQLLEINKNISNSRPSRVNVSQTVSDNYFEAKIEQYTLSPQTAYTFKMDVHETQTNFSSSQNIKIEILQGGLQCQFNDTKRLQNYRKDLIINIYCKDLDTQYQWNEDPEIKIEVSCADLTKNHFCTNSNNNKIFQINKTDSVQIVPKQTVKPYSIWGWNVIASKKGRQYSFKYNVVFLENDFKTLDVSYSKGYTIRSINSYETLQFDFNIPFEDRQYLLQYQIAIIYNFEVLKILEPQQYSYCFRLFDHYQQFNKGNQFNLKFLAQFTNDILPSQYDLSLNLNQPPICQVKLGSKTIQALQTSKIAANCEMQEDSTFTYQYRFFLNIEDYKDFQKQHSDFSLILNCFQQSNVFEIYLPNSQGVVLIQIMDSKGSITNIESYLNVTEYKLNCSDFVISNLKYKQQIILLLEVLMNHYEQSDCVQYSEKLFKQAMSLIDSDDLFDQLLALQTIKLYKRSIINFKNLNSSKRNLAEIDQKSCYDNQTKLILFNHPQIQNDTSYNIITVTKEFNRIKNFAKKMILAKSNLENQIQQDEIFMNELLFQYKQSISNSLDSIMQQVDDLLTKIPLISFRSDNNEDQIISLVENLLYLINDIAIHESEQVEVNGQQFTLNGSYLKYQIAKITKNIFNQQLGLENDLMDSLIVFVQKEQLEIHFNYLNISKKHIDELKIFLNSSQLEIDQQFYSKTKVQNYLYKKSYINYEQLNTNYVVDMTQYFYCNETNLPAYNFQCVQYSNNGQLYLCDLLIQENNLKQYIQVSCQCQYLGTIFLTRQLIEIENTTETFSFSSISQNSDANCDLHNQPFLLFHGIYIIFSIFMYYELQKLELLKSIDSTPFKKIQKQIVIRFYNFQNILRIYIKSVKFIHEIICLFYSEDQTITRSYRFLKFSIFLSILIPLSFFETIFMGKETFTIFLIINYSLLLFLRMIFKIFEAIYRFKGTCKSFVIISYIVIHFSSYYLLIYQIKNKCNTEFNYNMLILIGNTIILSYAFLDLILIFLRILLYVSIATIIKIYQLDPLKQFIYFFIQQYKLDQIFLDGIDF</sequence>
<dbReference type="SMART" id="SM00181">
    <property type="entry name" value="EGF"/>
    <property type="match status" value="20"/>
</dbReference>
<feature type="domain" description="EGF-like" evidence="3">
    <location>
        <begin position="1347"/>
        <end position="1386"/>
    </location>
</feature>
<reference evidence="4" key="1">
    <citation type="submission" date="2021-01" db="EMBL/GenBank/DDBJ databases">
        <authorList>
            <consortium name="Genoscope - CEA"/>
            <person name="William W."/>
        </authorList>
    </citation>
    <scope>NUCLEOTIDE SEQUENCE</scope>
</reference>
<proteinExistence type="predicted"/>
<gene>
    <name evidence="4" type="ORF">POCTA_138.1.T0030450</name>
</gene>
<evidence type="ECO:0000259" key="3">
    <source>
        <dbReference type="SMART" id="SM00181"/>
    </source>
</evidence>
<feature type="domain" description="EGF-like" evidence="3">
    <location>
        <begin position="963"/>
        <end position="1003"/>
    </location>
</feature>
<dbReference type="InterPro" id="IPR006212">
    <property type="entry name" value="Furin_repeat"/>
</dbReference>
<dbReference type="PANTHER" id="PTHR15332:SF175">
    <property type="entry name" value="PROPROTEIN CONVERTASE SUBTILISIN_KEXIN TYPE 5-LIKE"/>
    <property type="match status" value="1"/>
</dbReference>
<keyword evidence="1" id="KW-0812">Transmembrane</keyword>
<feature type="domain" description="EGF-like" evidence="3">
    <location>
        <begin position="800"/>
        <end position="848"/>
    </location>
</feature>
<feature type="transmembrane region" description="Helical" evidence="1">
    <location>
        <begin position="2932"/>
        <end position="2953"/>
    </location>
</feature>
<accession>A0A8S1RTY9</accession>
<feature type="domain" description="EGF-like" evidence="3">
    <location>
        <begin position="1394"/>
        <end position="1434"/>
    </location>
</feature>
<dbReference type="Proteomes" id="UP000683925">
    <property type="component" value="Unassembled WGS sequence"/>
</dbReference>
<evidence type="ECO:0000313" key="4">
    <source>
        <dbReference type="EMBL" id="CAD8132471.1"/>
    </source>
</evidence>
<evidence type="ECO:0000313" key="5">
    <source>
        <dbReference type="Proteomes" id="UP000683925"/>
    </source>
</evidence>
<dbReference type="PANTHER" id="PTHR15332">
    <property type="entry name" value="PROPROTEIN CONVERTASE SUBTILISIN_KEXIN TYPE 5-LIKE"/>
    <property type="match status" value="1"/>
</dbReference>
<feature type="domain" description="EGF-like" evidence="3">
    <location>
        <begin position="915"/>
        <end position="955"/>
    </location>
</feature>
<comment type="caution">
    <text evidence="4">The sequence shown here is derived from an EMBL/GenBank/DDBJ whole genome shotgun (WGS) entry which is preliminary data.</text>
</comment>
<feature type="domain" description="EGF-like" evidence="3">
    <location>
        <begin position="1634"/>
        <end position="1669"/>
    </location>
</feature>
<feature type="signal peptide" evidence="2">
    <location>
        <begin position="1"/>
        <end position="18"/>
    </location>
</feature>
<dbReference type="EMBL" id="CAJJDP010000001">
    <property type="protein sequence ID" value="CAD8132471.1"/>
    <property type="molecule type" value="Genomic_DNA"/>
</dbReference>
<evidence type="ECO:0000256" key="1">
    <source>
        <dbReference type="SAM" id="Phobius"/>
    </source>
</evidence>
<dbReference type="SMART" id="SM00261">
    <property type="entry name" value="FU"/>
    <property type="match status" value="27"/>
</dbReference>
<feature type="domain" description="EGF-like" evidence="3">
    <location>
        <begin position="1677"/>
        <end position="1714"/>
    </location>
</feature>
<dbReference type="OrthoDB" id="313494at2759"/>
<keyword evidence="1" id="KW-1133">Transmembrane helix</keyword>
<keyword evidence="2" id="KW-0732">Signal</keyword>
<feature type="transmembrane region" description="Helical" evidence="1">
    <location>
        <begin position="2998"/>
        <end position="3024"/>
    </location>
</feature>
<feature type="domain" description="EGF-like" evidence="3">
    <location>
        <begin position="234"/>
        <end position="262"/>
    </location>
</feature>
<feature type="domain" description="EGF-like" evidence="3">
    <location>
        <begin position="1442"/>
        <end position="1482"/>
    </location>
</feature>